<reference evidence="1 2" key="1">
    <citation type="submission" date="2021-06" db="EMBL/GenBank/DDBJ databases">
        <title>Caerostris extrusa draft genome.</title>
        <authorList>
            <person name="Kono N."/>
            <person name="Arakawa K."/>
        </authorList>
    </citation>
    <scope>NUCLEOTIDE SEQUENCE [LARGE SCALE GENOMIC DNA]</scope>
</reference>
<comment type="caution">
    <text evidence="1">The sequence shown here is derived from an EMBL/GenBank/DDBJ whole genome shotgun (WGS) entry which is preliminary data.</text>
</comment>
<gene>
    <name evidence="1" type="ORF">CEXT_231641</name>
</gene>
<dbReference type="EMBL" id="BPLR01009426">
    <property type="protein sequence ID" value="GIY31809.1"/>
    <property type="molecule type" value="Genomic_DNA"/>
</dbReference>
<dbReference type="AlphaFoldDB" id="A0AAV4SFP6"/>
<sequence length="96" mass="10541">MENGKQDVGVTTLFPHLTYCPQKGIIPLNLDGFSTLHPPQERTIPINIASSAGNILNMNLYLTKEDSSEEQIQIDIIADYSIGPVLFLHLFAVCVG</sequence>
<evidence type="ECO:0000313" key="1">
    <source>
        <dbReference type="EMBL" id="GIY31809.1"/>
    </source>
</evidence>
<accession>A0AAV4SFP6</accession>
<name>A0AAV4SFP6_CAEEX</name>
<evidence type="ECO:0000313" key="2">
    <source>
        <dbReference type="Proteomes" id="UP001054945"/>
    </source>
</evidence>
<organism evidence="1 2">
    <name type="scientific">Caerostris extrusa</name>
    <name type="common">Bark spider</name>
    <name type="synonym">Caerostris bankana</name>
    <dbReference type="NCBI Taxonomy" id="172846"/>
    <lineage>
        <taxon>Eukaryota</taxon>
        <taxon>Metazoa</taxon>
        <taxon>Ecdysozoa</taxon>
        <taxon>Arthropoda</taxon>
        <taxon>Chelicerata</taxon>
        <taxon>Arachnida</taxon>
        <taxon>Araneae</taxon>
        <taxon>Araneomorphae</taxon>
        <taxon>Entelegynae</taxon>
        <taxon>Araneoidea</taxon>
        <taxon>Araneidae</taxon>
        <taxon>Caerostris</taxon>
    </lineage>
</organism>
<keyword evidence="2" id="KW-1185">Reference proteome</keyword>
<protein>
    <submittedName>
        <fullName evidence="1">Uncharacterized protein</fullName>
    </submittedName>
</protein>
<dbReference type="Proteomes" id="UP001054945">
    <property type="component" value="Unassembled WGS sequence"/>
</dbReference>
<proteinExistence type="predicted"/>